<dbReference type="RefSeq" id="WP_284151291.1">
    <property type="nucleotide sequence ID" value="NZ_AP025516.1"/>
</dbReference>
<dbReference type="Proteomes" id="UP000830055">
    <property type="component" value="Chromosome"/>
</dbReference>
<dbReference type="InterPro" id="IPR045865">
    <property type="entry name" value="ACT-like_dom_sf"/>
</dbReference>
<accession>A0ABM7WA66</accession>
<dbReference type="Gene3D" id="3.30.2130.10">
    <property type="entry name" value="VC0802-like"/>
    <property type="match status" value="1"/>
</dbReference>
<dbReference type="EMBL" id="AP025516">
    <property type="protein sequence ID" value="BDD87889.1"/>
    <property type="molecule type" value="Genomic_DNA"/>
</dbReference>
<evidence type="ECO:0000259" key="1">
    <source>
        <dbReference type="Pfam" id="PF10000"/>
    </source>
</evidence>
<keyword evidence="3" id="KW-1185">Reference proteome</keyword>
<evidence type="ECO:0000313" key="3">
    <source>
        <dbReference type="Proteomes" id="UP000830055"/>
    </source>
</evidence>
<gene>
    <name evidence="2" type="ORF">DPPLL_22540</name>
</gene>
<dbReference type="PANTHER" id="PTHR39199:SF1">
    <property type="entry name" value="BLR5128 PROTEIN"/>
    <property type="match status" value="1"/>
</dbReference>
<dbReference type="PANTHER" id="PTHR39199">
    <property type="entry name" value="BLR5128 PROTEIN"/>
    <property type="match status" value="1"/>
</dbReference>
<feature type="domain" description="DUF2241" evidence="1">
    <location>
        <begin position="6"/>
        <end position="74"/>
    </location>
</feature>
<dbReference type="InterPro" id="IPR018717">
    <property type="entry name" value="DUF2241"/>
</dbReference>
<organism evidence="2 3">
    <name type="scientific">Desulfofustis limnaeus</name>
    <dbReference type="NCBI Taxonomy" id="2740163"/>
    <lineage>
        <taxon>Bacteria</taxon>
        <taxon>Pseudomonadati</taxon>
        <taxon>Thermodesulfobacteriota</taxon>
        <taxon>Desulfobulbia</taxon>
        <taxon>Desulfobulbales</taxon>
        <taxon>Desulfocapsaceae</taxon>
        <taxon>Desulfofustis</taxon>
    </lineage>
</organism>
<sequence length="138" mass="15013">MNKNRGETDLRRLLAELQPALRPETYTFCSLPTLPDAWSELEPFAVIRETEGWTLIIPEARATAAGIGYNTCFRCITLTVHSSLIGVGLTAAVSGALAERGISVNVVAAFYHDHLFVPADQAEQAREVLLSLSSPTSR</sequence>
<name>A0ABM7WA66_9BACT</name>
<protein>
    <submittedName>
        <fullName evidence="2">Transporter</fullName>
    </submittedName>
</protein>
<evidence type="ECO:0000313" key="2">
    <source>
        <dbReference type="EMBL" id="BDD87889.1"/>
    </source>
</evidence>
<proteinExistence type="predicted"/>
<dbReference type="SUPFAM" id="SSF55021">
    <property type="entry name" value="ACT-like"/>
    <property type="match status" value="2"/>
</dbReference>
<dbReference type="Pfam" id="PF10000">
    <property type="entry name" value="ACT_3"/>
    <property type="match status" value="1"/>
</dbReference>
<reference evidence="2 3" key="1">
    <citation type="submission" date="2022-01" db="EMBL/GenBank/DDBJ databases">
        <title>Desulfofustis limnae sp. nov., a novel mesophilic sulfate-reducing bacterium isolated from marsh soil.</title>
        <authorList>
            <person name="Watanabe M."/>
            <person name="Takahashi A."/>
            <person name="Kojima H."/>
            <person name="Fukui M."/>
        </authorList>
    </citation>
    <scope>NUCLEOTIDE SEQUENCE [LARGE SCALE GENOMIC DNA]</scope>
    <source>
        <strain evidence="2 3">PPLL</strain>
    </source>
</reference>